<evidence type="ECO:0000256" key="1">
    <source>
        <dbReference type="SAM" id="Phobius"/>
    </source>
</evidence>
<dbReference type="EMBL" id="AOIB01000021">
    <property type="protein sequence ID" value="ELY58056.1"/>
    <property type="molecule type" value="Genomic_DNA"/>
</dbReference>
<protein>
    <submittedName>
        <fullName evidence="2">Uncharacterized protein</fullName>
    </submittedName>
</protein>
<gene>
    <name evidence="2" type="ORF">C491_09684</name>
</gene>
<dbReference type="AlphaFoldDB" id="L9X9G3"/>
<organism evidence="2 3">
    <name type="scientific">Natronococcus amylolyticus DSM 10524</name>
    <dbReference type="NCBI Taxonomy" id="1227497"/>
    <lineage>
        <taxon>Archaea</taxon>
        <taxon>Methanobacteriati</taxon>
        <taxon>Methanobacteriota</taxon>
        <taxon>Stenosarchaea group</taxon>
        <taxon>Halobacteria</taxon>
        <taxon>Halobacteriales</taxon>
        <taxon>Natrialbaceae</taxon>
        <taxon>Natronococcus</taxon>
    </lineage>
</organism>
<evidence type="ECO:0000313" key="2">
    <source>
        <dbReference type="EMBL" id="ELY58056.1"/>
    </source>
</evidence>
<feature type="transmembrane region" description="Helical" evidence="1">
    <location>
        <begin position="7"/>
        <end position="27"/>
    </location>
</feature>
<keyword evidence="3" id="KW-1185">Reference proteome</keyword>
<proteinExistence type="predicted"/>
<dbReference type="RefSeq" id="WP_005555630.1">
    <property type="nucleotide sequence ID" value="NZ_AOIB01000021.1"/>
</dbReference>
<dbReference type="Proteomes" id="UP000011688">
    <property type="component" value="Unassembled WGS sequence"/>
</dbReference>
<sequence length="62" mass="6751">MTDEDVLLRLNVIIGLLVILLAIQLSAIFPFGVLSFVIALTILFAPGLFLLLRHSESASSVR</sequence>
<comment type="caution">
    <text evidence="2">The sequence shown here is derived from an EMBL/GenBank/DDBJ whole genome shotgun (WGS) entry which is preliminary data.</text>
</comment>
<keyword evidence="1" id="KW-1133">Transmembrane helix</keyword>
<keyword evidence="1" id="KW-0472">Membrane</keyword>
<name>L9X9G3_9EURY</name>
<accession>L9X9G3</accession>
<feature type="transmembrane region" description="Helical" evidence="1">
    <location>
        <begin position="33"/>
        <end position="52"/>
    </location>
</feature>
<keyword evidence="1" id="KW-0812">Transmembrane</keyword>
<evidence type="ECO:0000313" key="3">
    <source>
        <dbReference type="Proteomes" id="UP000011688"/>
    </source>
</evidence>
<reference evidence="2 3" key="1">
    <citation type="journal article" date="2014" name="PLoS Genet.">
        <title>Phylogenetically driven sequencing of extremely halophilic archaea reveals strategies for static and dynamic osmo-response.</title>
        <authorList>
            <person name="Becker E.A."/>
            <person name="Seitzer P.M."/>
            <person name="Tritt A."/>
            <person name="Larsen D."/>
            <person name="Krusor M."/>
            <person name="Yao A.I."/>
            <person name="Wu D."/>
            <person name="Madern D."/>
            <person name="Eisen J.A."/>
            <person name="Darling A.E."/>
            <person name="Facciotti M.T."/>
        </authorList>
    </citation>
    <scope>NUCLEOTIDE SEQUENCE [LARGE SCALE GENOMIC DNA]</scope>
    <source>
        <strain evidence="2 3">DSM 10524</strain>
    </source>
</reference>